<dbReference type="Gene3D" id="2.60.40.10">
    <property type="entry name" value="Immunoglobulins"/>
    <property type="match status" value="1"/>
</dbReference>
<accession>A0ABY4AML6</accession>
<feature type="compositionally biased region" description="Gly residues" evidence="1">
    <location>
        <begin position="698"/>
        <end position="741"/>
    </location>
</feature>
<dbReference type="InterPro" id="IPR006644">
    <property type="entry name" value="Cadg"/>
</dbReference>
<dbReference type="InterPro" id="IPR015919">
    <property type="entry name" value="Cadherin-like_sf"/>
</dbReference>
<organism evidence="3 4">
    <name type="scientific">Orrella daihaiensis</name>
    <dbReference type="NCBI Taxonomy" id="2782176"/>
    <lineage>
        <taxon>Bacteria</taxon>
        <taxon>Pseudomonadati</taxon>
        <taxon>Pseudomonadota</taxon>
        <taxon>Betaproteobacteria</taxon>
        <taxon>Burkholderiales</taxon>
        <taxon>Alcaligenaceae</taxon>
        <taxon>Orrella</taxon>
    </lineage>
</organism>
<evidence type="ECO:0000313" key="3">
    <source>
        <dbReference type="EMBL" id="UOD51576.1"/>
    </source>
</evidence>
<keyword evidence="4" id="KW-1185">Reference proteome</keyword>
<sequence length="975" mass="100265">MEPVPAPTQPNQAMSPPAIRTYTAYFDNASQQYLIDTDNDGVGDNKASFSLDVLNGINSTAGKLRVGGYNLKATEQLIDEFADSKFVLVGSLTVAPKTINPTDLGVSGVTKDYDGNNRIRDVELDLATVPNPVVFADDEVVAIGSGRFSDRHVGSELITLDIVLDGADASNYMLSTSSLATTGQIDQLPEVQWVGADFGYWADPSNWLGGAIPDRKDTTAADNVAKVIIGEDVHVIYDIDPAVGLVGSEIVNDGLLEIRAGTNLAMANIVSGTGDLAVHSTGAVTISGDNSFAGYVDIGSTEVTVTHNSALGTAPNIISSNGSLDLTGLTLTELSVEGPITIASAVNTINDQTYKGALTFTQSGTPTVGSNSPVANFSSSAGNIAFVDTVSAGTNSKGHQTSLVVDAAGWVLINGQIGQDLKGLDYDDEYLINNLPPQDVSPYALEITADTIKLFADVTTFESQLYTGKILVGNNSHDELSPIHGDPDSYLFNGYTRLLVSVDPSITLNGPIDDVDEYGEIHSLDLRAISLIAPGQNNYVEPEISINGDIGSTSPLLGLTIATGTQDFSSEAEVTDIATQELTRRDPDYKGVINLNGSVEVFKGPTFIAGDLRTPGTPNIVWYDGTPEFLLRLPPLDQNGNPPAPNLDIPQIPPGVVLQPGPDAGLPDFVAEVDVTRVPARDPRPGSQSNNNPQLPNNGGGNGGGGGGGGGGGVPGGVVNPPGGGGVPGGVVNPPGGGGVPGAEVNPPNGGGTTSVDSGTAQNPVTGDLSAAINAVLNDPAQSAVVNASNSASRVVPAGAMDNAVSVRVSAGQMSFGDVTQMVTARAEKLVSVTAEVSVGTLTAGTDNQQSMAASTALSNASQTTSGFVAVKSVTPVTVAVGQSFRITLPPDTFTHSNVGEVFSLSASTVQGGALPSWLNFNPDTGVFAGVAPQGVTSIRVRVTATDSQQNQASTDLELRFEDGELVSQAQQGSD</sequence>
<proteinExistence type="predicted"/>
<gene>
    <name evidence="3" type="ORF">DHf2319_05510</name>
</gene>
<name>A0ABY4AML6_9BURK</name>
<dbReference type="InterPro" id="IPR013783">
    <property type="entry name" value="Ig-like_fold"/>
</dbReference>
<feature type="region of interest" description="Disordered" evidence="1">
    <location>
        <begin position="679"/>
        <end position="765"/>
    </location>
</feature>
<dbReference type="SMART" id="SM00736">
    <property type="entry name" value="CADG"/>
    <property type="match status" value="1"/>
</dbReference>
<dbReference type="Pfam" id="PF18657">
    <property type="entry name" value="YDG"/>
    <property type="match status" value="1"/>
</dbReference>
<feature type="compositionally biased region" description="Polar residues" evidence="1">
    <location>
        <begin position="754"/>
        <end position="765"/>
    </location>
</feature>
<protein>
    <submittedName>
        <fullName evidence="3">Ig domain-containing protein</fullName>
    </submittedName>
</protein>
<evidence type="ECO:0000256" key="1">
    <source>
        <dbReference type="SAM" id="MobiDB-lite"/>
    </source>
</evidence>
<evidence type="ECO:0000313" key="4">
    <source>
        <dbReference type="Proteomes" id="UP000831607"/>
    </source>
</evidence>
<feature type="compositionally biased region" description="Polar residues" evidence="1">
    <location>
        <begin position="686"/>
        <end position="695"/>
    </location>
</feature>
<dbReference type="Pfam" id="PF05345">
    <property type="entry name" value="He_PIG"/>
    <property type="match status" value="1"/>
</dbReference>
<dbReference type="EMBL" id="CP063982">
    <property type="protein sequence ID" value="UOD51576.1"/>
    <property type="molecule type" value="Genomic_DNA"/>
</dbReference>
<feature type="domain" description="Dystroglycan-type cadherin-like" evidence="2">
    <location>
        <begin position="869"/>
        <end position="968"/>
    </location>
</feature>
<dbReference type="SUPFAM" id="SSF49313">
    <property type="entry name" value="Cadherin-like"/>
    <property type="match status" value="1"/>
</dbReference>
<evidence type="ECO:0000259" key="2">
    <source>
        <dbReference type="SMART" id="SM00736"/>
    </source>
</evidence>
<reference evidence="3 4" key="1">
    <citation type="submission" date="2020-11" db="EMBL/GenBank/DDBJ databases">
        <title>Algicoccus daihaiensis sp.nov., isolated from Daihai Lake in Inner Mongolia.</title>
        <authorList>
            <person name="Kai J."/>
        </authorList>
    </citation>
    <scope>NUCLEOTIDE SEQUENCE [LARGE SCALE GENOMIC DNA]</scope>
    <source>
        <strain evidence="4">f23</strain>
    </source>
</reference>
<dbReference type="Proteomes" id="UP000831607">
    <property type="component" value="Chromosome"/>
</dbReference>
<dbReference type="InterPro" id="IPR041248">
    <property type="entry name" value="YDG"/>
</dbReference>